<dbReference type="eggNOG" id="COG4544">
    <property type="taxonomic scope" value="Bacteria"/>
</dbReference>
<dbReference type="GO" id="GO:0006281">
    <property type="term" value="P:DNA repair"/>
    <property type="evidence" value="ECO:0007669"/>
    <property type="project" value="TreeGrafter"/>
</dbReference>
<dbReference type="PANTHER" id="PTHR35369">
    <property type="entry name" value="BLR3025 PROTEIN-RELATED"/>
    <property type="match status" value="1"/>
</dbReference>
<gene>
    <name evidence="2" type="ORF">Acaty_c1472</name>
</gene>
<dbReference type="InterPro" id="IPR050356">
    <property type="entry name" value="SulA_CellDiv_inhibitor"/>
</dbReference>
<dbReference type="RefSeq" id="WP_004872335.1">
    <property type="nucleotide sequence ID" value="NZ_CP005986.1"/>
</dbReference>
<dbReference type="GO" id="GO:0009432">
    <property type="term" value="P:SOS response"/>
    <property type="evidence" value="ECO:0007669"/>
    <property type="project" value="InterPro"/>
</dbReference>
<dbReference type="PANTHER" id="PTHR35369:SF3">
    <property type="entry name" value="TRANSLESION DNA SYNTHESIS-ASSOCIATED PROTEIN IMUA"/>
    <property type="match status" value="1"/>
</dbReference>
<evidence type="ECO:0000313" key="3">
    <source>
        <dbReference type="Proteomes" id="UP000005522"/>
    </source>
</evidence>
<accession>A0A059ZV57</accession>
<dbReference type="HOGENOM" id="CLU_064653_3_0_6"/>
<dbReference type="SUPFAM" id="SSF52540">
    <property type="entry name" value="P-loop containing nucleoside triphosphate hydrolases"/>
    <property type="match status" value="1"/>
</dbReference>
<dbReference type="AlphaFoldDB" id="A0A059ZV57"/>
<dbReference type="NCBIfam" id="NF033429">
    <property type="entry name" value="ImuA_translesion"/>
    <property type="match status" value="1"/>
</dbReference>
<dbReference type="InterPro" id="IPR047610">
    <property type="entry name" value="ImuA_translesion"/>
</dbReference>
<sequence length="221" mass="24321">MKPALESLLREHPRSLWRGLHSPGYEATARGGDSALLKTGQEELDRLLGGWPRGGITEIHSSTPGIGELRLLLPVLASLSQQQKRWILWVTPPYLPYPPALAAAGLRLERMLCLHPRQRQDRLWALESALRSGTCSAVLAWPPPLDTTAWRRLQLAAQAGDTAAFFFFNEGEQQGAGWAALRLQLHPDRRGVAVTVQKRRGGMPGRGVVSLPEGEQLPLAI</sequence>
<dbReference type="Pfam" id="PF03846">
    <property type="entry name" value="SulA"/>
    <property type="match status" value="1"/>
</dbReference>
<organism evidence="2 3">
    <name type="scientific">Acidithiobacillus caldus (strain ATCC 51756 / DSM 8584 / KU)</name>
    <dbReference type="NCBI Taxonomy" id="637389"/>
    <lineage>
        <taxon>Bacteria</taxon>
        <taxon>Pseudomonadati</taxon>
        <taxon>Pseudomonadota</taxon>
        <taxon>Acidithiobacillia</taxon>
        <taxon>Acidithiobacillales</taxon>
        <taxon>Acidithiobacillaceae</taxon>
        <taxon>Acidithiobacillus</taxon>
    </lineage>
</organism>
<dbReference type="Gene3D" id="3.40.50.300">
    <property type="entry name" value="P-loop containing nucleotide triphosphate hydrolases"/>
    <property type="match status" value="1"/>
</dbReference>
<dbReference type="InterPro" id="IPR004596">
    <property type="entry name" value="Cell_div_suppressor_SulA"/>
</dbReference>
<dbReference type="KEGG" id="acz:Acaty_c1472"/>
<name>A0A059ZV57_ACICK</name>
<dbReference type="EMBL" id="CP005986">
    <property type="protein sequence ID" value="AIA55338.1"/>
    <property type="molecule type" value="Genomic_DNA"/>
</dbReference>
<dbReference type="Proteomes" id="UP000005522">
    <property type="component" value="Chromosome"/>
</dbReference>
<evidence type="ECO:0000256" key="1">
    <source>
        <dbReference type="ARBA" id="ARBA00022763"/>
    </source>
</evidence>
<dbReference type="PIRSF" id="PIRSF037290">
    <property type="entry name" value="UCP037290"/>
    <property type="match status" value="1"/>
</dbReference>
<protein>
    <submittedName>
        <fullName evidence="2">RecA/RadA recombinase</fullName>
    </submittedName>
</protein>
<reference evidence="2 3" key="1">
    <citation type="journal article" date="2009" name="J. Bacteriol.">
        <title>Draft genome sequence of the extremely acidophilic bacterium Acidithiobacillus caldus ATCC 51756 reveals metabolic versatility in the genus Acidithiobacillus.</title>
        <authorList>
            <person name="Valdes J."/>
            <person name="Quatrini R."/>
            <person name="Hallberg K."/>
            <person name="Dopson M."/>
            <person name="Valenzuela P.D."/>
            <person name="Holmes D.S."/>
        </authorList>
    </citation>
    <scope>NUCLEOTIDE SEQUENCE [LARGE SCALE GENOMIC DNA]</scope>
    <source>
        <strain evidence="3">ATCC 51756 / DSM 8584 / KU</strain>
    </source>
</reference>
<evidence type="ECO:0000313" key="2">
    <source>
        <dbReference type="EMBL" id="AIA55338.1"/>
    </source>
</evidence>
<proteinExistence type="predicted"/>
<dbReference type="InterPro" id="IPR017166">
    <property type="entry name" value="UCP037290"/>
</dbReference>
<keyword evidence="1" id="KW-0227">DNA damage</keyword>
<dbReference type="GO" id="GO:0051782">
    <property type="term" value="P:negative regulation of cell division"/>
    <property type="evidence" value="ECO:0007669"/>
    <property type="project" value="InterPro"/>
</dbReference>
<dbReference type="InterPro" id="IPR027417">
    <property type="entry name" value="P-loop_NTPase"/>
</dbReference>